<dbReference type="EC" id="1.1.1.85" evidence="5"/>
<proteinExistence type="inferred from homology"/>
<evidence type="ECO:0000256" key="4">
    <source>
        <dbReference type="ARBA" id="ARBA00011738"/>
    </source>
</evidence>
<keyword evidence="13" id="KW-0100">Branched-chain amino acid biosynthesis</keyword>
<dbReference type="Proteomes" id="UP000070612">
    <property type="component" value="Unassembled WGS sequence"/>
</dbReference>
<evidence type="ECO:0000256" key="8">
    <source>
        <dbReference type="ARBA" id="ARBA00022723"/>
    </source>
</evidence>
<keyword evidence="11" id="KW-0520">NAD</keyword>
<keyword evidence="12" id="KW-0464">Manganese</keyword>
<evidence type="ECO:0000259" key="15">
    <source>
        <dbReference type="SMART" id="SM01329"/>
    </source>
</evidence>
<dbReference type="PANTHER" id="PTHR43275">
    <property type="entry name" value="D-MALATE DEHYDROGENASE [DECARBOXYLATING]"/>
    <property type="match status" value="1"/>
</dbReference>
<dbReference type="AlphaFoldDB" id="A0A132PT10"/>
<keyword evidence="7" id="KW-0028">Amino-acid biosynthesis</keyword>
<dbReference type="PROSITE" id="PS00470">
    <property type="entry name" value="IDH_IMDH"/>
    <property type="match status" value="1"/>
</dbReference>
<evidence type="ECO:0000256" key="9">
    <source>
        <dbReference type="ARBA" id="ARBA00022842"/>
    </source>
</evidence>
<dbReference type="InterPro" id="IPR019818">
    <property type="entry name" value="IsoCit/isopropylmalate_DH_CS"/>
</dbReference>
<evidence type="ECO:0000256" key="7">
    <source>
        <dbReference type="ARBA" id="ARBA00022605"/>
    </source>
</evidence>
<evidence type="ECO:0000313" key="17">
    <source>
        <dbReference type="Proteomes" id="UP000070612"/>
    </source>
</evidence>
<organism evidence="16 17">
    <name type="scientific">Mycolicibacterium wolinskyi</name>
    <dbReference type="NCBI Taxonomy" id="59750"/>
    <lineage>
        <taxon>Bacteria</taxon>
        <taxon>Bacillati</taxon>
        <taxon>Actinomycetota</taxon>
        <taxon>Actinomycetes</taxon>
        <taxon>Mycobacteriales</taxon>
        <taxon>Mycobacteriaceae</taxon>
        <taxon>Mycolicibacterium</taxon>
    </lineage>
</organism>
<evidence type="ECO:0000256" key="12">
    <source>
        <dbReference type="ARBA" id="ARBA00023211"/>
    </source>
</evidence>
<comment type="cofactor">
    <cofactor evidence="2">
        <name>Mg(2+)</name>
        <dbReference type="ChEBI" id="CHEBI:18420"/>
    </cofactor>
</comment>
<evidence type="ECO:0000256" key="10">
    <source>
        <dbReference type="ARBA" id="ARBA00023002"/>
    </source>
</evidence>
<dbReference type="GO" id="GO:0003862">
    <property type="term" value="F:3-isopropylmalate dehydrogenase activity"/>
    <property type="evidence" value="ECO:0007669"/>
    <property type="project" value="UniProtKB-EC"/>
</dbReference>
<reference evidence="16 17" key="1">
    <citation type="submission" date="2015-07" db="EMBL/GenBank/DDBJ databases">
        <title>A draft genome sequence of Mycobacterium wolinskyi.</title>
        <authorList>
            <person name="de Man T.J."/>
            <person name="Perry K.A."/>
            <person name="Coulliette A.D."/>
            <person name="Jensen B."/>
            <person name="Toney N.C."/>
            <person name="Limbago B.M."/>
            <person name="Noble-Wang J."/>
        </authorList>
    </citation>
    <scope>NUCLEOTIDE SEQUENCE [LARGE SCALE GENOMIC DNA]</scope>
    <source>
        <strain evidence="16 17">CDC_01</strain>
    </source>
</reference>
<feature type="domain" description="Isopropylmalate dehydrogenase-like" evidence="15">
    <location>
        <begin position="4"/>
        <end position="354"/>
    </location>
</feature>
<evidence type="ECO:0000256" key="2">
    <source>
        <dbReference type="ARBA" id="ARBA00001946"/>
    </source>
</evidence>
<dbReference type="EMBL" id="LGTW01000002">
    <property type="protein sequence ID" value="KWX25337.1"/>
    <property type="molecule type" value="Genomic_DNA"/>
</dbReference>
<evidence type="ECO:0000256" key="6">
    <source>
        <dbReference type="ARBA" id="ARBA00022430"/>
    </source>
</evidence>
<keyword evidence="10" id="KW-0560">Oxidoreductase</keyword>
<comment type="subunit">
    <text evidence="4">Homodimer.</text>
</comment>
<evidence type="ECO:0000256" key="13">
    <source>
        <dbReference type="ARBA" id="ARBA00023304"/>
    </source>
</evidence>
<protein>
    <recommendedName>
        <fullName evidence="5">3-isopropylmalate dehydrogenase</fullName>
        <ecNumber evidence="5">1.1.1.85</ecNumber>
    </recommendedName>
    <alternativeName>
        <fullName evidence="14">3-IPM-DH</fullName>
    </alternativeName>
</protein>
<accession>A0A132PT10</accession>
<evidence type="ECO:0000256" key="5">
    <source>
        <dbReference type="ARBA" id="ARBA00013101"/>
    </source>
</evidence>
<comment type="cofactor">
    <cofactor evidence="1">
        <name>Mn(2+)</name>
        <dbReference type="ChEBI" id="CHEBI:29035"/>
    </cofactor>
</comment>
<keyword evidence="8" id="KW-0479">Metal-binding</keyword>
<sequence length="367" mass="39107">MTYDIAILRGDGIGPEIVDQATKVLSAAATAVPGVDLAMNYLDGGADYYVRTGQVAPDSTWSAMRQADAILMGSMGHPDIRMPDGTEVQGHFIVNARKSLDLYAGVRPFKAYPGSRGLDPEATVDLVIVRESTEGLFASFGGGAQVSDDVFADTMIVTRKGTERISRYALDLAAVRNGRPSDGRKLVTCVDKANIFRSLAFFRRVFDEVAEGYPGVQTNHALVDSFSMNMMLRPEQYDVLVTENMFGDILSDLAAALVGGLGLAPSGDIGDDHAMFQPAHGSAPDIAGQDRANPVATIVSARMMLDWLAGRHDDDNLRAAAEIIERSVVETMAAGRLTADLGGSLTCSQFGDAVAETVVRVAQERAA</sequence>
<dbReference type="Pfam" id="PF00180">
    <property type="entry name" value="Iso_dh"/>
    <property type="match status" value="1"/>
</dbReference>
<dbReference type="PANTHER" id="PTHR43275:SF1">
    <property type="entry name" value="D-MALATE DEHYDROGENASE [DECARBOXYLATING]"/>
    <property type="match status" value="1"/>
</dbReference>
<dbReference type="FunFam" id="3.40.718.10:FF:000006">
    <property type="entry name" value="3-isopropylmalate dehydrogenase"/>
    <property type="match status" value="1"/>
</dbReference>
<evidence type="ECO:0000256" key="1">
    <source>
        <dbReference type="ARBA" id="ARBA00001936"/>
    </source>
</evidence>
<dbReference type="Gene3D" id="3.40.718.10">
    <property type="entry name" value="Isopropylmalate Dehydrogenase"/>
    <property type="match status" value="1"/>
</dbReference>
<dbReference type="PATRIC" id="fig|59750.3.peg.2547"/>
<name>A0A132PT10_9MYCO</name>
<keyword evidence="9" id="KW-0460">Magnesium</keyword>
<dbReference type="SMART" id="SM01329">
    <property type="entry name" value="Iso_dh"/>
    <property type="match status" value="1"/>
</dbReference>
<gene>
    <name evidence="16" type="ORF">AFM11_03365</name>
</gene>
<evidence type="ECO:0000313" key="16">
    <source>
        <dbReference type="EMBL" id="KWX25337.1"/>
    </source>
</evidence>
<dbReference type="GO" id="GO:0000287">
    <property type="term" value="F:magnesium ion binding"/>
    <property type="evidence" value="ECO:0007669"/>
    <property type="project" value="InterPro"/>
</dbReference>
<dbReference type="InterPro" id="IPR050501">
    <property type="entry name" value="ICDH/IPMDH"/>
</dbReference>
<dbReference type="GO" id="GO:0009098">
    <property type="term" value="P:L-leucine biosynthetic process"/>
    <property type="evidence" value="ECO:0007669"/>
    <property type="project" value="UniProtKB-KW"/>
</dbReference>
<comment type="similarity">
    <text evidence="3">Belongs to the isocitrate and isopropylmalate dehydrogenases family. LeuB type 1 subfamily.</text>
</comment>
<evidence type="ECO:0000256" key="3">
    <source>
        <dbReference type="ARBA" id="ARBA00008319"/>
    </source>
</evidence>
<evidence type="ECO:0000256" key="14">
    <source>
        <dbReference type="ARBA" id="ARBA00033138"/>
    </source>
</evidence>
<dbReference type="SUPFAM" id="SSF53659">
    <property type="entry name" value="Isocitrate/Isopropylmalate dehydrogenase-like"/>
    <property type="match status" value="1"/>
</dbReference>
<keyword evidence="6" id="KW-0432">Leucine biosynthesis</keyword>
<dbReference type="InterPro" id="IPR024084">
    <property type="entry name" value="IsoPropMal-DH-like_dom"/>
</dbReference>
<dbReference type="GO" id="GO:0051287">
    <property type="term" value="F:NAD binding"/>
    <property type="evidence" value="ECO:0007669"/>
    <property type="project" value="InterPro"/>
</dbReference>
<comment type="caution">
    <text evidence="16">The sequence shown here is derived from an EMBL/GenBank/DDBJ whole genome shotgun (WGS) entry which is preliminary data.</text>
</comment>
<keyword evidence="17" id="KW-1185">Reference proteome</keyword>
<dbReference type="RefSeq" id="WP_067843990.1">
    <property type="nucleotide sequence ID" value="NZ_LGTW01000002.1"/>
</dbReference>
<evidence type="ECO:0000256" key="11">
    <source>
        <dbReference type="ARBA" id="ARBA00023027"/>
    </source>
</evidence>